<sequence>MPTAAGVPQYRAGAGDEAAMANWRGQARKALLKARIDMPLSGRIEAERSICQFLTKTIAPSRRPRQSCIGFYWPVQGEIDVRGVMADHIAKGGAACLPVVVARHQPMVFHSWTPQTEMMPGFAGIAVPAASAAGVPVLPVLPDVIIAPVVGFDEKGYRLGYGGGFFDRTLAAFDHRPLVVGVGFAHAELKTIFPHRYDVPMDVLITEKGVRHFS</sequence>
<dbReference type="EMBL" id="JFKA01000012">
    <property type="protein sequence ID" value="OSQ36184.1"/>
    <property type="molecule type" value="Genomic_DNA"/>
</dbReference>
<dbReference type="Proteomes" id="UP000193391">
    <property type="component" value="Unassembled WGS sequence"/>
</dbReference>
<dbReference type="GO" id="GO:0005524">
    <property type="term" value="F:ATP binding"/>
    <property type="evidence" value="ECO:0007669"/>
    <property type="project" value="UniProtKB-KW"/>
</dbReference>
<dbReference type="GO" id="GO:0035999">
    <property type="term" value="P:tetrahydrofolate interconversion"/>
    <property type="evidence" value="ECO:0007669"/>
    <property type="project" value="TreeGrafter"/>
</dbReference>
<evidence type="ECO:0000256" key="2">
    <source>
        <dbReference type="ARBA" id="ARBA00022741"/>
    </source>
</evidence>
<dbReference type="GO" id="GO:0009396">
    <property type="term" value="P:folic acid-containing compound biosynthetic process"/>
    <property type="evidence" value="ECO:0007669"/>
    <property type="project" value="TreeGrafter"/>
</dbReference>
<keyword evidence="7" id="KW-1185">Reference proteome</keyword>
<proteinExistence type="inferred from homology"/>
<keyword evidence="2 5" id="KW-0547">Nucleotide-binding</keyword>
<protein>
    <recommendedName>
        <fullName evidence="5">5-formyltetrahydrofolate cyclo-ligase</fullName>
        <ecNumber evidence="5">6.3.3.2</ecNumber>
    </recommendedName>
</protein>
<evidence type="ECO:0000256" key="5">
    <source>
        <dbReference type="RuleBase" id="RU361279"/>
    </source>
</evidence>
<dbReference type="SUPFAM" id="SSF100950">
    <property type="entry name" value="NagB/RpiA/CoA transferase-like"/>
    <property type="match status" value="1"/>
</dbReference>
<dbReference type="NCBIfam" id="TIGR02727">
    <property type="entry name" value="MTHFS_bact"/>
    <property type="match status" value="1"/>
</dbReference>
<comment type="caution">
    <text evidence="6">The sequence shown here is derived from an EMBL/GenBank/DDBJ whole genome shotgun (WGS) entry which is preliminary data.</text>
</comment>
<dbReference type="Gene3D" id="3.40.50.10420">
    <property type="entry name" value="NagB/RpiA/CoA transferase-like"/>
    <property type="match status" value="1"/>
</dbReference>
<evidence type="ECO:0000313" key="6">
    <source>
        <dbReference type="EMBL" id="OSQ36184.1"/>
    </source>
</evidence>
<dbReference type="Pfam" id="PF01812">
    <property type="entry name" value="5-FTHF_cyc-lig"/>
    <property type="match status" value="1"/>
</dbReference>
<reference evidence="6 7" key="1">
    <citation type="submission" date="2014-03" db="EMBL/GenBank/DDBJ databases">
        <title>The draft genome sequence of Thalassospira mesophila JCM 18969.</title>
        <authorList>
            <person name="Lai Q."/>
            <person name="Shao Z."/>
        </authorList>
    </citation>
    <scope>NUCLEOTIDE SEQUENCE [LARGE SCALE GENOMIC DNA]</scope>
    <source>
        <strain evidence="6 7">JCM 18969</strain>
    </source>
</reference>
<dbReference type="AlphaFoldDB" id="A0A1Y2KW77"/>
<dbReference type="PANTHER" id="PTHR23407">
    <property type="entry name" value="ATPASE INHIBITOR/5-FORMYLTETRAHYDROFOLATE CYCLO-LIGASE"/>
    <property type="match status" value="1"/>
</dbReference>
<comment type="cofactor">
    <cofactor evidence="5">
        <name>Mg(2+)</name>
        <dbReference type="ChEBI" id="CHEBI:18420"/>
    </cofactor>
</comment>
<evidence type="ECO:0000313" key="7">
    <source>
        <dbReference type="Proteomes" id="UP000193391"/>
    </source>
</evidence>
<evidence type="ECO:0000256" key="4">
    <source>
        <dbReference type="PIRSR" id="PIRSR006806-1"/>
    </source>
</evidence>
<dbReference type="GO" id="GO:0046872">
    <property type="term" value="F:metal ion binding"/>
    <property type="evidence" value="ECO:0007669"/>
    <property type="project" value="UniProtKB-KW"/>
</dbReference>
<dbReference type="PIRSF" id="PIRSF006806">
    <property type="entry name" value="FTHF_cligase"/>
    <property type="match status" value="1"/>
</dbReference>
<dbReference type="InterPro" id="IPR024185">
    <property type="entry name" value="FTHF_cligase-like_sf"/>
</dbReference>
<dbReference type="PANTHER" id="PTHR23407:SF1">
    <property type="entry name" value="5-FORMYLTETRAHYDROFOLATE CYCLO-LIGASE"/>
    <property type="match status" value="1"/>
</dbReference>
<comment type="similarity">
    <text evidence="1 5">Belongs to the 5-formyltetrahydrofolate cyclo-ligase family.</text>
</comment>
<organism evidence="6 7">
    <name type="scientific">Thalassospira mesophila</name>
    <dbReference type="NCBI Taxonomy" id="1293891"/>
    <lineage>
        <taxon>Bacteria</taxon>
        <taxon>Pseudomonadati</taxon>
        <taxon>Pseudomonadota</taxon>
        <taxon>Alphaproteobacteria</taxon>
        <taxon>Rhodospirillales</taxon>
        <taxon>Thalassospiraceae</taxon>
        <taxon>Thalassospira</taxon>
    </lineage>
</organism>
<evidence type="ECO:0000256" key="3">
    <source>
        <dbReference type="ARBA" id="ARBA00022840"/>
    </source>
</evidence>
<keyword evidence="5" id="KW-0460">Magnesium</keyword>
<evidence type="ECO:0000256" key="1">
    <source>
        <dbReference type="ARBA" id="ARBA00010638"/>
    </source>
</evidence>
<keyword evidence="5" id="KW-0479">Metal-binding</keyword>
<dbReference type="GO" id="GO:0030272">
    <property type="term" value="F:5-formyltetrahydrofolate cyclo-ligase activity"/>
    <property type="evidence" value="ECO:0007669"/>
    <property type="project" value="UniProtKB-EC"/>
</dbReference>
<gene>
    <name evidence="6" type="ORF">TMES_18870</name>
</gene>
<keyword evidence="3 5" id="KW-0067">ATP-binding</keyword>
<accession>A0A1Y2KW77</accession>
<comment type="catalytic activity">
    <reaction evidence="5">
        <text>(6S)-5-formyl-5,6,7,8-tetrahydrofolate + ATP = (6R)-5,10-methenyltetrahydrofolate + ADP + phosphate</text>
        <dbReference type="Rhea" id="RHEA:10488"/>
        <dbReference type="ChEBI" id="CHEBI:30616"/>
        <dbReference type="ChEBI" id="CHEBI:43474"/>
        <dbReference type="ChEBI" id="CHEBI:57455"/>
        <dbReference type="ChEBI" id="CHEBI:57457"/>
        <dbReference type="ChEBI" id="CHEBI:456216"/>
        <dbReference type="EC" id="6.3.3.2"/>
    </reaction>
</comment>
<dbReference type="EC" id="6.3.3.2" evidence="5"/>
<name>A0A1Y2KW77_9PROT</name>
<dbReference type="InterPro" id="IPR002698">
    <property type="entry name" value="FTHF_cligase"/>
</dbReference>
<dbReference type="InterPro" id="IPR037171">
    <property type="entry name" value="NagB/RpiA_transferase-like"/>
</dbReference>
<dbReference type="STRING" id="1293891.TMES_18870"/>
<feature type="binding site" evidence="4">
    <location>
        <position position="78"/>
    </location>
    <ligand>
        <name>substrate</name>
    </ligand>
</feature>